<evidence type="ECO:0000313" key="2">
    <source>
        <dbReference type="Proteomes" id="UP001059041"/>
    </source>
</evidence>
<protein>
    <submittedName>
        <fullName evidence="1">Uncharacterized protein</fullName>
    </submittedName>
</protein>
<gene>
    <name evidence="1" type="ORF">IRJ41_013865</name>
</gene>
<keyword evidence="2" id="KW-1185">Reference proteome</keyword>
<dbReference type="AlphaFoldDB" id="A0A9W7WT62"/>
<proteinExistence type="predicted"/>
<accession>A0A9W7WT62</accession>
<dbReference type="EMBL" id="JAFHDT010000007">
    <property type="protein sequence ID" value="KAI7807992.1"/>
    <property type="molecule type" value="Genomic_DNA"/>
</dbReference>
<organism evidence="1 2">
    <name type="scientific">Triplophysa rosa</name>
    <name type="common">Cave loach</name>
    <dbReference type="NCBI Taxonomy" id="992332"/>
    <lineage>
        <taxon>Eukaryota</taxon>
        <taxon>Metazoa</taxon>
        <taxon>Chordata</taxon>
        <taxon>Craniata</taxon>
        <taxon>Vertebrata</taxon>
        <taxon>Euteleostomi</taxon>
        <taxon>Actinopterygii</taxon>
        <taxon>Neopterygii</taxon>
        <taxon>Teleostei</taxon>
        <taxon>Ostariophysi</taxon>
        <taxon>Cypriniformes</taxon>
        <taxon>Nemacheilidae</taxon>
        <taxon>Triplophysa</taxon>
    </lineage>
</organism>
<reference evidence="1" key="1">
    <citation type="submission" date="2021-02" db="EMBL/GenBank/DDBJ databases">
        <title>Comparative genomics reveals that relaxation of natural selection precedes convergent phenotypic evolution of cavefish.</title>
        <authorList>
            <person name="Peng Z."/>
        </authorList>
    </citation>
    <scope>NUCLEOTIDE SEQUENCE</scope>
    <source>
        <tissue evidence="1">Muscle</tissue>
    </source>
</reference>
<sequence>MNPRLLPLPCQSPFNMSDIFSKSNRHVRDSKMVMRKLIACFFPTSTDETRRPAAARFQSVKLMGSEYHLQWPVALFSGLPPIKRDVFSNHYPALEEEEEYSDRNAAWEIIKSKVGLPNGGSSTDTLEREIALSRKKNHCVTPDVFLKGFSPLVLTKEAQIEQDSSVCSHKASLFLRISTAFQVNAQKVGRVPCVKARRPKRGDLRLLSDSLSCQSPPLRQNSPPETDFCSPCSACSCA</sequence>
<dbReference type="Proteomes" id="UP001059041">
    <property type="component" value="Linkage Group LG7"/>
</dbReference>
<comment type="caution">
    <text evidence="1">The sequence shown here is derived from an EMBL/GenBank/DDBJ whole genome shotgun (WGS) entry which is preliminary data.</text>
</comment>
<evidence type="ECO:0000313" key="1">
    <source>
        <dbReference type="EMBL" id="KAI7807992.1"/>
    </source>
</evidence>
<name>A0A9W7WT62_TRIRA</name>